<evidence type="ECO:0008006" key="3">
    <source>
        <dbReference type="Google" id="ProtNLM"/>
    </source>
</evidence>
<dbReference type="InterPro" id="IPR015915">
    <property type="entry name" value="Kelch-typ_b-propeller"/>
</dbReference>
<evidence type="ECO:0000313" key="2">
    <source>
        <dbReference type="Proteomes" id="UP001162131"/>
    </source>
</evidence>
<gene>
    <name evidence="1" type="ORF">BSTOLATCC_MIC7520</name>
</gene>
<keyword evidence="2" id="KW-1185">Reference proteome</keyword>
<evidence type="ECO:0000313" key="1">
    <source>
        <dbReference type="EMBL" id="CAG9312724.1"/>
    </source>
</evidence>
<comment type="caution">
    <text evidence="1">The sequence shown here is derived from an EMBL/GenBank/DDBJ whole genome shotgun (WGS) entry which is preliminary data.</text>
</comment>
<sequence>MALLNQINMKLNQIVDKEVDQNGIESEYLWDLSKRESWLDLNRVNLSTFEVDFSFSGWAYIKNLMTLPNNQFFGLKIRNSDNDHDYLFISDKKVNVKIIEKFPKNPYDWDLISCFYDDSIFIFACYEQEGKFYTCAKRYIISQNKWIYFSSLDFGIFNSCIGLKQKIIIIQNGSESGAWVYDILLDNYYFYKNIRIGNLYFCTFIQDLGKIYLIGRDGEFDTELYNIHTFDDPLSEWTFLGYYNNIPICNYFTHYKGSIYFVRDQIYEFSLKNFETRKIFNNSKFKI</sequence>
<proteinExistence type="predicted"/>
<dbReference type="AlphaFoldDB" id="A0AAU9ICJ6"/>
<dbReference type="SUPFAM" id="SSF117281">
    <property type="entry name" value="Kelch motif"/>
    <property type="match status" value="1"/>
</dbReference>
<organism evidence="1 2">
    <name type="scientific">Blepharisma stoltei</name>
    <dbReference type="NCBI Taxonomy" id="1481888"/>
    <lineage>
        <taxon>Eukaryota</taxon>
        <taxon>Sar</taxon>
        <taxon>Alveolata</taxon>
        <taxon>Ciliophora</taxon>
        <taxon>Postciliodesmatophora</taxon>
        <taxon>Heterotrichea</taxon>
        <taxon>Heterotrichida</taxon>
        <taxon>Blepharismidae</taxon>
        <taxon>Blepharisma</taxon>
    </lineage>
</organism>
<dbReference type="EMBL" id="CAJZBQ010000009">
    <property type="protein sequence ID" value="CAG9312724.1"/>
    <property type="molecule type" value="Genomic_DNA"/>
</dbReference>
<reference evidence="1" key="1">
    <citation type="submission" date="2021-09" db="EMBL/GenBank/DDBJ databases">
        <authorList>
            <consortium name="AG Swart"/>
            <person name="Singh M."/>
            <person name="Singh A."/>
            <person name="Seah K."/>
            <person name="Emmerich C."/>
        </authorList>
    </citation>
    <scope>NUCLEOTIDE SEQUENCE</scope>
    <source>
        <strain evidence="1">ATCC30299</strain>
    </source>
</reference>
<accession>A0AAU9ICJ6</accession>
<name>A0AAU9ICJ6_9CILI</name>
<protein>
    <recommendedName>
        <fullName evidence="3">DUF295 domain-containing protein</fullName>
    </recommendedName>
</protein>
<dbReference type="Proteomes" id="UP001162131">
    <property type="component" value="Unassembled WGS sequence"/>
</dbReference>